<reference evidence="2 3" key="1">
    <citation type="journal article" date="2014" name="Int. J. Syst. Evol. Microbiol.">
        <title>Sneathiella chungangensis sp. nov., isolated from a marine sand, and emended description of the genus Sneathiella.</title>
        <authorList>
            <person name="Siamphan C."/>
            <person name="Kim H."/>
            <person name="Lee J.S."/>
            <person name="Kim W."/>
        </authorList>
    </citation>
    <scope>NUCLEOTIDE SEQUENCE [LARGE SCALE GENOMIC DNA]</scope>
    <source>
        <strain evidence="2 3">KCTC 32476</strain>
    </source>
</reference>
<dbReference type="OrthoDB" id="195732at2"/>
<comment type="caution">
    <text evidence="2">The sequence shown here is derived from an EMBL/GenBank/DDBJ whole genome shotgun (WGS) entry which is preliminary data.</text>
</comment>
<dbReference type="Proteomes" id="UP000445696">
    <property type="component" value="Unassembled WGS sequence"/>
</dbReference>
<evidence type="ECO:0000313" key="3">
    <source>
        <dbReference type="Proteomes" id="UP000445696"/>
    </source>
</evidence>
<evidence type="ECO:0000313" key="2">
    <source>
        <dbReference type="EMBL" id="MZR22238.1"/>
    </source>
</evidence>
<proteinExistence type="predicted"/>
<feature type="signal peptide" evidence="1">
    <location>
        <begin position="1"/>
        <end position="24"/>
    </location>
</feature>
<keyword evidence="3" id="KW-1185">Reference proteome</keyword>
<accession>A0A845ME44</accession>
<evidence type="ECO:0000256" key="1">
    <source>
        <dbReference type="SAM" id="SignalP"/>
    </source>
</evidence>
<organism evidence="2 3">
    <name type="scientific">Sneathiella chungangensis</name>
    <dbReference type="NCBI Taxonomy" id="1418234"/>
    <lineage>
        <taxon>Bacteria</taxon>
        <taxon>Pseudomonadati</taxon>
        <taxon>Pseudomonadota</taxon>
        <taxon>Alphaproteobacteria</taxon>
        <taxon>Sneathiellales</taxon>
        <taxon>Sneathiellaceae</taxon>
        <taxon>Sneathiella</taxon>
    </lineage>
</organism>
<keyword evidence="1" id="KW-0732">Signal</keyword>
<sequence>MIRKTIAAAAVLSAVIGFTANATAADYKVALGNLIDSDVRSWAQSDTVVNAIKEQNKSSAALSQADIDAKDKQWRAETKGGDQKMINAVLANSLSAYLKDVKEKSQGKYTEIFVMDMKGLNVGQSDVTSDYWQGDEAKWQKTYGAGPAGVLIDEVEFDDSSQTYQSQVSVAIVDPATKEPIGAVTVGVNVEMLE</sequence>
<dbReference type="EMBL" id="WTVA01000003">
    <property type="protein sequence ID" value="MZR22238.1"/>
    <property type="molecule type" value="Genomic_DNA"/>
</dbReference>
<name>A0A845ME44_9PROT</name>
<gene>
    <name evidence="2" type="ORF">GQF03_07845</name>
</gene>
<feature type="chain" id="PRO_5032847828" evidence="1">
    <location>
        <begin position="25"/>
        <end position="194"/>
    </location>
</feature>
<dbReference type="AlphaFoldDB" id="A0A845ME44"/>
<protein>
    <submittedName>
        <fullName evidence="2">Uncharacterized protein</fullName>
    </submittedName>
</protein>